<evidence type="ECO:0008006" key="5">
    <source>
        <dbReference type="Google" id="ProtNLM"/>
    </source>
</evidence>
<reference evidence="3 4" key="1">
    <citation type="submission" date="2017-10" db="EMBL/GenBank/DDBJ databases">
        <title>Draft genome sequences of strains TRE 1, TRE 9, TRE H and TRI 7, isolated from tamarins, belonging to four potential novel Bifidobacterium species.</title>
        <authorList>
            <person name="Mattarelli P."/>
            <person name="Modesto M."/>
            <person name="Puglisi E."/>
            <person name="Morelli L."/>
            <person name="Spezio C."/>
            <person name="Bonetti A."/>
            <person name="Sandri C."/>
        </authorList>
    </citation>
    <scope>NUCLEOTIDE SEQUENCE [LARGE SCALE GENOMIC DNA]</scope>
    <source>
        <strain evidence="4">TRE1</strain>
    </source>
</reference>
<name>A0A2M9HB55_9BIFI</name>
<keyword evidence="1" id="KW-0812">Transmembrane</keyword>
<evidence type="ECO:0000256" key="1">
    <source>
        <dbReference type="SAM" id="Phobius"/>
    </source>
</evidence>
<keyword evidence="2" id="KW-0732">Signal</keyword>
<keyword evidence="1" id="KW-1133">Transmembrane helix</keyword>
<evidence type="ECO:0000313" key="4">
    <source>
        <dbReference type="Proteomes" id="UP000229095"/>
    </source>
</evidence>
<feature type="signal peptide" evidence="2">
    <location>
        <begin position="1"/>
        <end position="31"/>
    </location>
</feature>
<comment type="caution">
    <text evidence="3">The sequence shown here is derived from an EMBL/GenBank/DDBJ whole genome shotgun (WGS) entry which is preliminary data.</text>
</comment>
<dbReference type="AlphaFoldDB" id="A0A2M9HB55"/>
<evidence type="ECO:0000256" key="2">
    <source>
        <dbReference type="SAM" id="SignalP"/>
    </source>
</evidence>
<evidence type="ECO:0000313" key="3">
    <source>
        <dbReference type="EMBL" id="PJM74040.1"/>
    </source>
</evidence>
<protein>
    <recommendedName>
        <fullName evidence="5">Cell surface protein</fullName>
    </recommendedName>
</protein>
<gene>
    <name evidence="3" type="ORF">CS006_02525</name>
</gene>
<organism evidence="3 4">
    <name type="scientific">Bifidobacterium primatium</name>
    <dbReference type="NCBI Taxonomy" id="2045438"/>
    <lineage>
        <taxon>Bacteria</taxon>
        <taxon>Bacillati</taxon>
        <taxon>Actinomycetota</taxon>
        <taxon>Actinomycetes</taxon>
        <taxon>Bifidobacteriales</taxon>
        <taxon>Bifidobacteriaceae</taxon>
        <taxon>Bifidobacterium</taxon>
    </lineage>
</organism>
<dbReference type="RefSeq" id="WP_100510182.1">
    <property type="nucleotide sequence ID" value="NZ_PEBI01000001.1"/>
</dbReference>
<sequence>MTTTNSKRFATLIALIAAVAAFVGFAPAASAAGYGADIVINGNAATGTATFSANDIARYSNADGVAYAYVRVDGTLVSAVTPQGSTRAAADVETNTDTPEFSDGAYYTADEAAEIAAAPAAVRTVADTSNAAYFYAGQVTKDANSITFIFKLTQKALSQGGELKYDVFLSPVKIDNGGAKLTAAQLSQLRASGLSGVLYSASANLPKTGEGGTEDTNAAGTTGKSTLSKTGTVMLPYIVAIAAIALVAAGVFAARRRIQR</sequence>
<keyword evidence="1" id="KW-0472">Membrane</keyword>
<proteinExistence type="predicted"/>
<feature type="chain" id="PRO_5015006556" description="Cell surface protein" evidence="2">
    <location>
        <begin position="32"/>
        <end position="260"/>
    </location>
</feature>
<keyword evidence="4" id="KW-1185">Reference proteome</keyword>
<accession>A0A2M9HB55</accession>
<dbReference type="OrthoDB" id="9844797at2"/>
<dbReference type="EMBL" id="PEBI01000001">
    <property type="protein sequence ID" value="PJM74040.1"/>
    <property type="molecule type" value="Genomic_DNA"/>
</dbReference>
<dbReference type="Proteomes" id="UP000229095">
    <property type="component" value="Unassembled WGS sequence"/>
</dbReference>
<feature type="transmembrane region" description="Helical" evidence="1">
    <location>
        <begin position="234"/>
        <end position="254"/>
    </location>
</feature>